<evidence type="ECO:0000256" key="5">
    <source>
        <dbReference type="ARBA" id="ARBA00021843"/>
    </source>
</evidence>
<dbReference type="InterPro" id="IPR005945">
    <property type="entry name" value="Pro_imino_pep"/>
</dbReference>
<dbReference type="PANTHER" id="PTHR43798:SF33">
    <property type="entry name" value="HYDROLASE, PUTATIVE (AFU_ORTHOLOGUE AFUA_2G14860)-RELATED"/>
    <property type="match status" value="1"/>
</dbReference>
<accession>A0A0R1P097</accession>
<dbReference type="PATRIC" id="fig|1423771.3.peg.2129"/>
<dbReference type="NCBIfam" id="NF045945">
    <property type="entry name" value="ProImpepLactob"/>
    <property type="match status" value="1"/>
</dbReference>
<evidence type="ECO:0000256" key="8">
    <source>
        <dbReference type="ARBA" id="ARBA00022801"/>
    </source>
</evidence>
<organism evidence="13 14">
    <name type="scientific">Limosilactobacillus mucosae DSM 13345</name>
    <dbReference type="NCBI Taxonomy" id="1423771"/>
    <lineage>
        <taxon>Bacteria</taxon>
        <taxon>Bacillati</taxon>
        <taxon>Bacillota</taxon>
        <taxon>Bacilli</taxon>
        <taxon>Lactobacillales</taxon>
        <taxon>Lactobacillaceae</taxon>
        <taxon>Limosilactobacillus</taxon>
    </lineage>
</organism>
<proteinExistence type="inferred from homology"/>
<dbReference type="GO" id="GO:0046464">
    <property type="term" value="P:acylglycerol catabolic process"/>
    <property type="evidence" value="ECO:0007669"/>
    <property type="project" value="TreeGrafter"/>
</dbReference>
<evidence type="ECO:0000256" key="9">
    <source>
        <dbReference type="ARBA" id="ARBA00029605"/>
    </source>
</evidence>
<dbReference type="PRINTS" id="PR00793">
    <property type="entry name" value="PROAMNOPTASE"/>
</dbReference>
<feature type="active site" description="Nucleophile" evidence="11">
    <location>
        <position position="106"/>
    </location>
</feature>
<dbReference type="GO" id="GO:0004177">
    <property type="term" value="F:aminopeptidase activity"/>
    <property type="evidence" value="ECO:0007669"/>
    <property type="project" value="UniProtKB-KW"/>
</dbReference>
<dbReference type="NCBIfam" id="TIGR01250">
    <property type="entry name" value="pro_imino_pep_2"/>
    <property type="match status" value="1"/>
</dbReference>
<comment type="function">
    <text evidence="10">Releases the N-terminal proline from various substrates.</text>
</comment>
<name>A0A0R1P097_LIMMU</name>
<evidence type="ECO:0000259" key="12">
    <source>
        <dbReference type="Pfam" id="PF00561"/>
    </source>
</evidence>
<evidence type="ECO:0000256" key="1">
    <source>
        <dbReference type="ARBA" id="ARBA00001585"/>
    </source>
</evidence>
<dbReference type="AlphaFoldDB" id="A0A0R1P097"/>
<feature type="domain" description="AB hydrolase-1" evidence="12">
    <location>
        <begin position="30"/>
        <end position="280"/>
    </location>
</feature>
<gene>
    <name evidence="13" type="ORF">FC47_GL002049</name>
</gene>
<evidence type="ECO:0000256" key="2">
    <source>
        <dbReference type="ARBA" id="ARBA00004196"/>
    </source>
</evidence>
<comment type="similarity">
    <text evidence="3 10">Belongs to the peptidase S33 family.</text>
</comment>
<comment type="caution">
    <text evidence="13">The sequence shown here is derived from an EMBL/GenBank/DDBJ whole genome shotgun (WGS) entry which is preliminary data.</text>
</comment>
<dbReference type="GO" id="GO:0030313">
    <property type="term" value="C:cell envelope"/>
    <property type="evidence" value="ECO:0007669"/>
    <property type="project" value="UniProtKB-SubCell"/>
</dbReference>
<dbReference type="EC" id="3.4.11.5" evidence="4 10"/>
<evidence type="ECO:0000256" key="3">
    <source>
        <dbReference type="ARBA" id="ARBA00010088"/>
    </source>
</evidence>
<dbReference type="InterPro" id="IPR050266">
    <property type="entry name" value="AB_hydrolase_sf"/>
</dbReference>
<dbReference type="PANTHER" id="PTHR43798">
    <property type="entry name" value="MONOACYLGLYCEROL LIPASE"/>
    <property type="match status" value="1"/>
</dbReference>
<evidence type="ECO:0000256" key="11">
    <source>
        <dbReference type="PIRSR" id="PIRSR005539-1"/>
    </source>
</evidence>
<keyword evidence="6 10" id="KW-0031">Aminopeptidase</keyword>
<feature type="active site" description="Proton donor" evidence="11">
    <location>
        <position position="273"/>
    </location>
</feature>
<dbReference type="InterPro" id="IPR000073">
    <property type="entry name" value="AB_hydrolase_1"/>
</dbReference>
<protein>
    <recommendedName>
        <fullName evidence="5 10">Proline iminopeptidase</fullName>
        <shortName evidence="10">PIP</shortName>
        <ecNumber evidence="4 10">3.4.11.5</ecNumber>
    </recommendedName>
    <alternativeName>
        <fullName evidence="9 10">Prolyl aminopeptidase</fullName>
    </alternativeName>
</protein>
<evidence type="ECO:0000256" key="10">
    <source>
        <dbReference type="PIRNR" id="PIRNR005539"/>
    </source>
</evidence>
<dbReference type="EMBL" id="AZEQ01000009">
    <property type="protein sequence ID" value="KRL25793.1"/>
    <property type="molecule type" value="Genomic_DNA"/>
</dbReference>
<dbReference type="InterPro" id="IPR029058">
    <property type="entry name" value="AB_hydrolase_fold"/>
</dbReference>
<feature type="active site" evidence="11">
    <location>
        <position position="246"/>
    </location>
</feature>
<dbReference type="GO" id="GO:0006508">
    <property type="term" value="P:proteolysis"/>
    <property type="evidence" value="ECO:0007669"/>
    <property type="project" value="UniProtKB-KW"/>
</dbReference>
<dbReference type="SUPFAM" id="SSF53474">
    <property type="entry name" value="alpha/beta-Hydrolases"/>
    <property type="match status" value="1"/>
</dbReference>
<sequence length="295" mass="33580">MILMIKDGFIPFGPYRTYYRIVGKPSDKAPLLLLHGGPGSTHNYFEALDELAERDQRQLIMYDQIGCGLSSMPDHPQVYQAATWLRELKNLRERLHLDRIHLLGQSWGGMLAIMYLCDEMPAGIKSLILSSTLSDAQLWGQEQHRLISFMSKEDQEVIAQAEAANDFTGDAYQRVNTRFMELHAAAAPDENAPEYLWREKNVGELAYQTAWGPNEFTPTGNLKDYDYTAKLHSLYVPTLITSGTNDLCTPLVAKTMADALPNSQWHLFNGTRHMSFVEKPLEYQAVLQDWLDQHD</sequence>
<comment type="catalytic activity">
    <reaction evidence="1 10">
        <text>Release of N-terminal proline from a peptide.</text>
        <dbReference type="EC" id="3.4.11.5"/>
    </reaction>
</comment>
<evidence type="ECO:0000313" key="13">
    <source>
        <dbReference type="EMBL" id="KRL25793.1"/>
    </source>
</evidence>
<dbReference type="Pfam" id="PF00561">
    <property type="entry name" value="Abhydrolase_1"/>
    <property type="match status" value="1"/>
</dbReference>
<evidence type="ECO:0000256" key="4">
    <source>
        <dbReference type="ARBA" id="ARBA00012568"/>
    </source>
</evidence>
<keyword evidence="7 10" id="KW-0645">Protease</keyword>
<evidence type="ECO:0000256" key="6">
    <source>
        <dbReference type="ARBA" id="ARBA00022438"/>
    </source>
</evidence>
<dbReference type="GO" id="GO:0016020">
    <property type="term" value="C:membrane"/>
    <property type="evidence" value="ECO:0007669"/>
    <property type="project" value="TreeGrafter"/>
</dbReference>
<evidence type="ECO:0000313" key="14">
    <source>
        <dbReference type="Proteomes" id="UP000050901"/>
    </source>
</evidence>
<dbReference type="PIRSF" id="PIRSF005539">
    <property type="entry name" value="Pept_S33_TRI_F1"/>
    <property type="match status" value="1"/>
</dbReference>
<dbReference type="InterPro" id="IPR002410">
    <property type="entry name" value="Peptidase_S33"/>
</dbReference>
<reference evidence="13 14" key="1">
    <citation type="journal article" date="2015" name="Genome Announc.">
        <title>Expanding the biotechnology potential of lactobacilli through comparative genomics of 213 strains and associated genera.</title>
        <authorList>
            <person name="Sun Z."/>
            <person name="Harris H.M."/>
            <person name="McCann A."/>
            <person name="Guo C."/>
            <person name="Argimon S."/>
            <person name="Zhang W."/>
            <person name="Yang X."/>
            <person name="Jeffery I.B."/>
            <person name="Cooney J.C."/>
            <person name="Kagawa T.F."/>
            <person name="Liu W."/>
            <person name="Song Y."/>
            <person name="Salvetti E."/>
            <person name="Wrobel A."/>
            <person name="Rasinkangas P."/>
            <person name="Parkhill J."/>
            <person name="Rea M.C."/>
            <person name="O'Sullivan O."/>
            <person name="Ritari J."/>
            <person name="Douillard F.P."/>
            <person name="Paul Ross R."/>
            <person name="Yang R."/>
            <person name="Briner A.E."/>
            <person name="Felis G.E."/>
            <person name="de Vos W.M."/>
            <person name="Barrangou R."/>
            <person name="Klaenhammer T.R."/>
            <person name="Caufield P.W."/>
            <person name="Cui Y."/>
            <person name="Zhang H."/>
            <person name="O'Toole P.W."/>
        </authorList>
    </citation>
    <scope>NUCLEOTIDE SEQUENCE [LARGE SCALE GENOMIC DNA]</scope>
    <source>
        <strain evidence="13 14">DSM 13345</strain>
    </source>
</reference>
<dbReference type="GO" id="GO:0047372">
    <property type="term" value="F:monoacylglycerol lipase activity"/>
    <property type="evidence" value="ECO:0007669"/>
    <property type="project" value="TreeGrafter"/>
</dbReference>
<dbReference type="Gene3D" id="3.40.50.1820">
    <property type="entry name" value="alpha/beta hydrolase"/>
    <property type="match status" value="1"/>
</dbReference>
<dbReference type="Proteomes" id="UP000050901">
    <property type="component" value="Unassembled WGS sequence"/>
</dbReference>
<evidence type="ECO:0000256" key="7">
    <source>
        <dbReference type="ARBA" id="ARBA00022670"/>
    </source>
</evidence>
<comment type="subcellular location">
    <subcellularLocation>
        <location evidence="2">Cell envelope</location>
    </subcellularLocation>
</comment>
<keyword evidence="8 10" id="KW-0378">Hydrolase</keyword>